<keyword evidence="3" id="KW-0158">Chromosome</keyword>
<proteinExistence type="inferred from homology"/>
<dbReference type="PANTHER" id="PTHR34832:SF1">
    <property type="entry name" value="CENTROMERE PROTEIN W"/>
    <property type="match status" value="1"/>
</dbReference>
<comment type="similarity">
    <text evidence="7">Belongs to the CENP-W/WIP1 family.</text>
</comment>
<evidence type="ECO:0000256" key="1">
    <source>
        <dbReference type="ARBA" id="ARBA00004123"/>
    </source>
</evidence>
<comment type="caution">
    <text evidence="8">The sequence shown here is derived from an EMBL/GenBank/DDBJ whole genome shotgun (WGS) entry which is preliminary data.</text>
</comment>
<evidence type="ECO:0000256" key="5">
    <source>
        <dbReference type="ARBA" id="ARBA00023242"/>
    </source>
</evidence>
<keyword evidence="6" id="KW-0137">Centromere</keyword>
<evidence type="ECO:0000256" key="2">
    <source>
        <dbReference type="ARBA" id="ARBA00004629"/>
    </source>
</evidence>
<accession>A0A7L1PSE9</accession>
<evidence type="ECO:0000313" key="8">
    <source>
        <dbReference type="EMBL" id="NXO15342.1"/>
    </source>
</evidence>
<feature type="non-terminal residue" evidence="8">
    <location>
        <position position="56"/>
    </location>
</feature>
<dbReference type="Proteomes" id="UP000534407">
    <property type="component" value="Unassembled WGS sequence"/>
</dbReference>
<gene>
    <name evidence="8" type="primary">Cenpw</name>
    <name evidence="8" type="ORF">ORIORI_R09484</name>
</gene>
<dbReference type="Gene3D" id="1.10.20.10">
    <property type="entry name" value="Histone, subunit A"/>
    <property type="match status" value="1"/>
</dbReference>
<dbReference type="GO" id="GO:0046982">
    <property type="term" value="F:protein heterodimerization activity"/>
    <property type="evidence" value="ECO:0007669"/>
    <property type="project" value="InterPro"/>
</dbReference>
<dbReference type="Pfam" id="PF15510">
    <property type="entry name" value="CENP-W"/>
    <property type="match status" value="1"/>
</dbReference>
<dbReference type="GO" id="GO:0003677">
    <property type="term" value="F:DNA binding"/>
    <property type="evidence" value="ECO:0007669"/>
    <property type="project" value="InterPro"/>
</dbReference>
<reference evidence="8 9" key="1">
    <citation type="submission" date="2019-09" db="EMBL/GenBank/DDBJ databases">
        <title>Bird 10,000 Genomes (B10K) Project - Family phase.</title>
        <authorList>
            <person name="Zhang G."/>
        </authorList>
    </citation>
    <scope>NUCLEOTIDE SEQUENCE [LARGE SCALE GENOMIC DNA]</scope>
    <source>
        <strain evidence="8">B10K-DU-002-24</strain>
        <tissue evidence="8">Muscle</tissue>
    </source>
</reference>
<dbReference type="CDD" id="cd13732">
    <property type="entry name" value="HFD_CENP-W"/>
    <property type="match status" value="1"/>
</dbReference>
<dbReference type="GO" id="GO:0051382">
    <property type="term" value="P:kinetochore assembly"/>
    <property type="evidence" value="ECO:0007669"/>
    <property type="project" value="InterPro"/>
</dbReference>
<dbReference type="GO" id="GO:0000278">
    <property type="term" value="P:mitotic cell cycle"/>
    <property type="evidence" value="ECO:0007669"/>
    <property type="project" value="InterPro"/>
</dbReference>
<organism evidence="8 9">
    <name type="scientific">Oriolus oriolus</name>
    <name type="common">Eurasian golden oriole</name>
    <name type="synonym">Coracias oriolus</name>
    <dbReference type="NCBI Taxonomy" id="181099"/>
    <lineage>
        <taxon>Eukaryota</taxon>
        <taxon>Metazoa</taxon>
        <taxon>Chordata</taxon>
        <taxon>Craniata</taxon>
        <taxon>Vertebrata</taxon>
        <taxon>Euteleostomi</taxon>
        <taxon>Archelosauria</taxon>
        <taxon>Archosauria</taxon>
        <taxon>Dinosauria</taxon>
        <taxon>Saurischia</taxon>
        <taxon>Theropoda</taxon>
        <taxon>Coelurosauria</taxon>
        <taxon>Aves</taxon>
        <taxon>Neognathae</taxon>
        <taxon>Neoaves</taxon>
        <taxon>Telluraves</taxon>
        <taxon>Australaves</taxon>
        <taxon>Passeriformes</taxon>
        <taxon>Corvoidea</taxon>
        <taxon>Corvidae</taxon>
        <taxon>Oriolus</taxon>
    </lineage>
</organism>
<keyword evidence="5" id="KW-0539">Nucleus</keyword>
<evidence type="ECO:0000256" key="6">
    <source>
        <dbReference type="ARBA" id="ARBA00023328"/>
    </source>
</evidence>
<dbReference type="GO" id="GO:0007059">
    <property type="term" value="P:chromosome segregation"/>
    <property type="evidence" value="ECO:0007669"/>
    <property type="project" value="TreeGrafter"/>
</dbReference>
<sequence length="56" mass="6492">AWLFYFTFEQECPGVVVHLSFLLFLHRLAEEARTNAFENKSKIIKPEHTISAAKVL</sequence>
<dbReference type="GO" id="GO:0000776">
    <property type="term" value="C:kinetochore"/>
    <property type="evidence" value="ECO:0007669"/>
    <property type="project" value="UniProtKB-KW"/>
</dbReference>
<evidence type="ECO:0000256" key="4">
    <source>
        <dbReference type="ARBA" id="ARBA00022838"/>
    </source>
</evidence>
<comment type="subcellular location">
    <subcellularLocation>
        <location evidence="2">Chromosome</location>
        <location evidence="2">Centromere</location>
        <location evidence="2">Kinetochore</location>
    </subcellularLocation>
    <subcellularLocation>
        <location evidence="1">Nucleus</location>
    </subcellularLocation>
</comment>
<dbReference type="InterPro" id="IPR052484">
    <property type="entry name" value="CENP-W/WIP1"/>
</dbReference>
<dbReference type="EMBL" id="VXBT01009933">
    <property type="protein sequence ID" value="NXO15342.1"/>
    <property type="molecule type" value="Genomic_DNA"/>
</dbReference>
<dbReference type="InterPro" id="IPR028847">
    <property type="entry name" value="CENP-W"/>
</dbReference>
<evidence type="ECO:0000256" key="7">
    <source>
        <dbReference type="ARBA" id="ARBA00038432"/>
    </source>
</evidence>
<keyword evidence="9" id="KW-1185">Reference proteome</keyword>
<dbReference type="InterPro" id="IPR009072">
    <property type="entry name" value="Histone-fold"/>
</dbReference>
<dbReference type="GO" id="GO:0005654">
    <property type="term" value="C:nucleoplasm"/>
    <property type="evidence" value="ECO:0007669"/>
    <property type="project" value="TreeGrafter"/>
</dbReference>
<dbReference type="PANTHER" id="PTHR34832">
    <property type="entry name" value="CENTROMERE PROTEIN W"/>
    <property type="match status" value="1"/>
</dbReference>
<evidence type="ECO:0000256" key="3">
    <source>
        <dbReference type="ARBA" id="ARBA00022454"/>
    </source>
</evidence>
<keyword evidence="4" id="KW-0995">Kinetochore</keyword>
<dbReference type="AlphaFoldDB" id="A0A7L1PSE9"/>
<feature type="non-terminal residue" evidence="8">
    <location>
        <position position="1"/>
    </location>
</feature>
<evidence type="ECO:0000313" key="9">
    <source>
        <dbReference type="Proteomes" id="UP000534407"/>
    </source>
</evidence>
<name>A0A7L1PSE9_ORIOR</name>
<protein>
    <submittedName>
        <fullName evidence="8">CENPW protein</fullName>
    </submittedName>
</protein>